<comment type="similarity">
    <text evidence="1 4">Belongs to the carbohydrate kinase PfkB family.</text>
</comment>
<evidence type="ECO:0000256" key="1">
    <source>
        <dbReference type="ARBA" id="ARBA00010688"/>
    </source>
</evidence>
<keyword evidence="7" id="KW-1185">Reference proteome</keyword>
<dbReference type="PANTHER" id="PTHR10584">
    <property type="entry name" value="SUGAR KINASE"/>
    <property type="match status" value="1"/>
</dbReference>
<evidence type="ECO:0000256" key="4">
    <source>
        <dbReference type="RuleBase" id="RU003704"/>
    </source>
</evidence>
<dbReference type="InterPro" id="IPR029056">
    <property type="entry name" value="Ribokinase-like"/>
</dbReference>
<evidence type="ECO:0000256" key="3">
    <source>
        <dbReference type="ARBA" id="ARBA00022777"/>
    </source>
</evidence>
<dbReference type="OrthoDB" id="9775849at2"/>
<gene>
    <name evidence="6" type="ordered locus">TREAZ_0094</name>
</gene>
<evidence type="ECO:0000259" key="5">
    <source>
        <dbReference type="Pfam" id="PF00294"/>
    </source>
</evidence>
<accession>F5YFI3</accession>
<dbReference type="InterPro" id="IPR002173">
    <property type="entry name" value="Carboh/pur_kinase_PfkB_CS"/>
</dbReference>
<proteinExistence type="inferred from homology"/>
<dbReference type="eggNOG" id="COG0524">
    <property type="taxonomic scope" value="Bacteria"/>
</dbReference>
<dbReference type="STRING" id="545695.TREAZ_0094"/>
<dbReference type="HOGENOM" id="CLU_027634_7_1_12"/>
<dbReference type="PROSITE" id="PS00584">
    <property type="entry name" value="PFKB_KINASES_2"/>
    <property type="match status" value="1"/>
</dbReference>
<sequence>MKSTLVIGSTVVDVLLNLPHLPVRGEDINLQAVSHRIGGCAWNTAWMLRLFDIPHTLCSPVGTGMYGRFVEERFFKEGIKPFAKVPEENGCCFCLIEEDGERTFLSRHGAEYLFSKKWMNNIDYPGVDSIFICGIEVEDPTGSEIVDFVRDHPDLKLFFAPGPRIMNISSDRMEELFSCHPILHLNEREALLFTGKSYIESAADVLAAKTQNAIVVTLGDKGAWYMDKGESKGHASAPFPAKVKDTIGAGDAHFGALIACLKQGKTLGEAVEIANRIGAAVVEVSGATLGREEFSKIL</sequence>
<dbReference type="Gene3D" id="3.40.1190.20">
    <property type="match status" value="1"/>
</dbReference>
<dbReference type="InterPro" id="IPR002139">
    <property type="entry name" value="Ribo/fructo_kinase"/>
</dbReference>
<name>F5YFI3_LEAAZ</name>
<dbReference type="AlphaFoldDB" id="F5YFI3"/>
<keyword evidence="2 4" id="KW-0808">Transferase</keyword>
<dbReference type="InParanoid" id="F5YFI3"/>
<dbReference type="PANTHER" id="PTHR10584:SF166">
    <property type="entry name" value="RIBOKINASE"/>
    <property type="match status" value="1"/>
</dbReference>
<dbReference type="InterPro" id="IPR011611">
    <property type="entry name" value="PfkB_dom"/>
</dbReference>
<dbReference type="Pfam" id="PF00294">
    <property type="entry name" value="PfkB"/>
    <property type="match status" value="1"/>
</dbReference>
<keyword evidence="3 4" id="KW-0418">Kinase</keyword>
<protein>
    <submittedName>
        <fullName evidence="6">Putative sugar kinase</fullName>
    </submittedName>
</protein>
<reference evidence="6 7" key="2">
    <citation type="journal article" date="2011" name="ISME J.">
        <title>RNA-seq reveals cooperative metabolic interactions between two termite-gut spirochete species in co-culture.</title>
        <authorList>
            <person name="Rosenthal A.Z."/>
            <person name="Matson E.G."/>
            <person name="Eldar A."/>
            <person name="Leadbetter J.R."/>
        </authorList>
    </citation>
    <scope>NUCLEOTIDE SEQUENCE [LARGE SCALE GENOMIC DNA]</scope>
    <source>
        <strain evidence="7">ATCC BAA-888 / DSM 13862 / ZAS-9</strain>
    </source>
</reference>
<dbReference type="PRINTS" id="PR00990">
    <property type="entry name" value="RIBOKINASE"/>
</dbReference>
<evidence type="ECO:0000313" key="7">
    <source>
        <dbReference type="Proteomes" id="UP000009222"/>
    </source>
</evidence>
<dbReference type="Proteomes" id="UP000009222">
    <property type="component" value="Chromosome"/>
</dbReference>
<dbReference type="SUPFAM" id="SSF53613">
    <property type="entry name" value="Ribokinase-like"/>
    <property type="match status" value="1"/>
</dbReference>
<dbReference type="KEGG" id="taz:TREAZ_0094"/>
<organism evidence="6 7">
    <name type="scientific">Leadbettera azotonutricia (strain ATCC BAA-888 / DSM 13862 / ZAS-9)</name>
    <name type="common">Treponema azotonutricium</name>
    <dbReference type="NCBI Taxonomy" id="545695"/>
    <lineage>
        <taxon>Bacteria</taxon>
        <taxon>Pseudomonadati</taxon>
        <taxon>Spirochaetota</taxon>
        <taxon>Spirochaetia</taxon>
        <taxon>Spirochaetales</taxon>
        <taxon>Breznakiellaceae</taxon>
        <taxon>Leadbettera</taxon>
    </lineage>
</organism>
<dbReference type="RefSeq" id="WP_015711828.1">
    <property type="nucleotide sequence ID" value="NC_015577.1"/>
</dbReference>
<feature type="domain" description="Carbohydrate kinase PfkB" evidence="5">
    <location>
        <begin position="1"/>
        <end position="289"/>
    </location>
</feature>
<reference evidence="7" key="1">
    <citation type="submission" date="2009-12" db="EMBL/GenBank/DDBJ databases">
        <title>Complete sequence of Treponema azotonutricium strain ZAS-9.</title>
        <authorList>
            <person name="Tetu S.G."/>
            <person name="Matson E."/>
            <person name="Ren Q."/>
            <person name="Seshadri R."/>
            <person name="Elbourne L."/>
            <person name="Hassan K.A."/>
            <person name="Durkin A."/>
            <person name="Radune D."/>
            <person name="Mohamoud Y."/>
            <person name="Shay R."/>
            <person name="Jin S."/>
            <person name="Zhang X."/>
            <person name="Lucey K."/>
            <person name="Ballor N.R."/>
            <person name="Ottesen E."/>
            <person name="Rosenthal R."/>
            <person name="Allen A."/>
            <person name="Leadbetter J.R."/>
            <person name="Paulsen I.T."/>
        </authorList>
    </citation>
    <scope>NUCLEOTIDE SEQUENCE [LARGE SCALE GENOMIC DNA]</scope>
    <source>
        <strain evidence="7">ATCC BAA-888 / DSM 13862 / ZAS-9</strain>
    </source>
</reference>
<dbReference type="GO" id="GO:0005829">
    <property type="term" value="C:cytosol"/>
    <property type="evidence" value="ECO:0007669"/>
    <property type="project" value="TreeGrafter"/>
</dbReference>
<dbReference type="EMBL" id="CP001841">
    <property type="protein sequence ID" value="AEF80278.1"/>
    <property type="molecule type" value="Genomic_DNA"/>
</dbReference>
<evidence type="ECO:0000313" key="6">
    <source>
        <dbReference type="EMBL" id="AEF80278.1"/>
    </source>
</evidence>
<evidence type="ECO:0000256" key="2">
    <source>
        <dbReference type="ARBA" id="ARBA00022679"/>
    </source>
</evidence>
<dbReference type="GO" id="GO:0006796">
    <property type="term" value="P:phosphate-containing compound metabolic process"/>
    <property type="evidence" value="ECO:0007669"/>
    <property type="project" value="UniProtKB-ARBA"/>
</dbReference>
<dbReference type="GO" id="GO:0016301">
    <property type="term" value="F:kinase activity"/>
    <property type="evidence" value="ECO:0007669"/>
    <property type="project" value="UniProtKB-KW"/>
</dbReference>